<dbReference type="InterPro" id="IPR036527">
    <property type="entry name" value="SCP2_sterol-bd_dom_sf"/>
</dbReference>
<dbReference type="Gene3D" id="3.30.1050.10">
    <property type="entry name" value="SCP2 sterol-binding domain"/>
    <property type="match status" value="1"/>
</dbReference>
<gene>
    <name evidence="1" type="ORF">KGA66_16725</name>
</gene>
<dbReference type="Proteomes" id="UP000677913">
    <property type="component" value="Unassembled WGS sequence"/>
</dbReference>
<dbReference type="SUPFAM" id="SSF55718">
    <property type="entry name" value="SCP-like"/>
    <property type="match status" value="1"/>
</dbReference>
<name>A0A8J8BFF6_9ACTN</name>
<dbReference type="EMBL" id="JAGSXH010000057">
    <property type="protein sequence ID" value="MBS2964704.1"/>
    <property type="molecule type" value="Genomic_DNA"/>
</dbReference>
<protein>
    <submittedName>
        <fullName evidence="1">Sterol-binding protein</fullName>
    </submittedName>
</protein>
<proteinExistence type="predicted"/>
<comment type="caution">
    <text evidence="1">The sequence shown here is derived from an EMBL/GenBank/DDBJ whole genome shotgun (WGS) entry which is preliminary data.</text>
</comment>
<organism evidence="1 2">
    <name type="scientific">Actinocrinis puniceicyclus</name>
    <dbReference type="NCBI Taxonomy" id="977794"/>
    <lineage>
        <taxon>Bacteria</taxon>
        <taxon>Bacillati</taxon>
        <taxon>Actinomycetota</taxon>
        <taxon>Actinomycetes</taxon>
        <taxon>Catenulisporales</taxon>
        <taxon>Actinospicaceae</taxon>
        <taxon>Actinocrinis</taxon>
    </lineage>
</organism>
<sequence>MGGLDEGSRDRHRLERTVSCHVPDLETTFHGLLKDARLLNVVAYTDGAEVPQAQIRLTIPSDELLMLVDGGLNFISAWTSGRIKVNASFGDLIRLRKIF</sequence>
<accession>A0A8J8BFF6</accession>
<keyword evidence="2" id="KW-1185">Reference proteome</keyword>
<dbReference type="AlphaFoldDB" id="A0A8J8BFF6"/>
<reference evidence="1" key="1">
    <citation type="submission" date="2021-04" db="EMBL/GenBank/DDBJ databases">
        <title>Genome based classification of Actinospica acidithermotolerans sp. nov., an actinobacterium isolated from an Indonesian hot spring.</title>
        <authorList>
            <person name="Kusuma A.B."/>
            <person name="Putra K.E."/>
            <person name="Nafisah S."/>
            <person name="Loh J."/>
            <person name="Nouioui I."/>
            <person name="Goodfellow M."/>
        </authorList>
    </citation>
    <scope>NUCLEOTIDE SEQUENCE</scope>
    <source>
        <strain evidence="1">DSM 45618</strain>
    </source>
</reference>
<evidence type="ECO:0000313" key="1">
    <source>
        <dbReference type="EMBL" id="MBS2964704.1"/>
    </source>
</evidence>
<evidence type="ECO:0000313" key="2">
    <source>
        <dbReference type="Proteomes" id="UP000677913"/>
    </source>
</evidence>